<gene>
    <name evidence="12" type="primary">LOC107068060</name>
</gene>
<reference evidence="12" key="1">
    <citation type="submission" date="2025-08" db="UniProtKB">
        <authorList>
            <consortium name="RefSeq"/>
        </authorList>
    </citation>
    <scope>IDENTIFICATION</scope>
    <source>
        <tissue evidence="12">Whole body</tissue>
    </source>
</reference>
<evidence type="ECO:0000256" key="7">
    <source>
        <dbReference type="ARBA" id="ARBA00023212"/>
    </source>
</evidence>
<keyword evidence="5" id="KW-0677">Repeat</keyword>
<protein>
    <submittedName>
        <fullName evidence="12">TBC1 domain family member 31 isoform X1</fullName>
    </submittedName>
</protein>
<keyword evidence="3" id="KW-0963">Cytoplasm</keyword>
<evidence type="ECO:0000256" key="4">
    <source>
        <dbReference type="ARBA" id="ARBA00022574"/>
    </source>
</evidence>
<accession>A0ABM1IH82</accession>
<dbReference type="InterPro" id="IPR015943">
    <property type="entry name" value="WD40/YVTN_repeat-like_dom_sf"/>
</dbReference>
<dbReference type="SUPFAM" id="SSF50978">
    <property type="entry name" value="WD40 repeat-like"/>
    <property type="match status" value="1"/>
</dbReference>
<dbReference type="InterPro" id="IPR036322">
    <property type="entry name" value="WD40_repeat_dom_sf"/>
</dbReference>
<dbReference type="GeneID" id="107068060"/>
<sequence>MHCRKWVKLKKSSDWYELEAESIKDIRQCLVRINFVQIAYACDNERLIAIDSKGIAYYIDLTNVHPSYQKLGSIGQACFVAFNPIDNSEIIIGLTTADIKLMKIHANIKEFCLISGHKLPPTNISFYKDYCLTFSYKEVIIWHLKSFSKAHQLHINTKNVSIKKASFSNLGHIVVLYHNDSVQTWMLNQLDTDTKLDIKKFSIRNIKDFVFTQNGRAMIIASTQNKIIVLNTYNWNMIKSWSLPEKFIGVKQMSIVPLPLDSGANQILAVISSNCMVYILNLNLSRFIHMKHEINNVKKIVVSSDGRYMTIIDKQGFLKLILCDKLFSSEPMRTEKLEKLENKCRPKAHKINDHLQCIRQNIKQELHLDRLLLILQEFGTFPDKYRPLIWSTILKLPANKTAFISLMNNVTQREVSLNFLKNYHLADRSKVSLLTMIIDCLIQWCPLLAQTSFLPNLIFPFLMVFQKDQLFALELVLSILVNYCQKWFEYHPLPPLNILGIIENILLRADPQLLNVFCERGITSIEYAWPLLQTTMSEVLSGDEWLILWDHLLSFQTSTLFLMCIIAYSICSRNIIFMLHTAEDLKRFYRTQGHIRAKELLKVAQHLDQDVPHRLHPNLYLRNKLIQLPKKGPYPPFVLEDYPKFLTEELNISQLQKLQKQKQILQRYKQQAVLTEEKRLNNAAKTFMEEIHKKRLHEVKKSFQAQLYNKELELNEIMEQMKGEVASYKHMERKLSHILTNSESETYSSTDSENTSKMNNKELRNCTKLQRDVARLEDEVQNVLDELRCNRPTS</sequence>
<dbReference type="Gene3D" id="2.130.10.10">
    <property type="entry name" value="YVTN repeat-like/Quinoprotein amine dehydrogenase"/>
    <property type="match status" value="1"/>
</dbReference>
<feature type="region of interest" description="Disordered" evidence="9">
    <location>
        <begin position="741"/>
        <end position="760"/>
    </location>
</feature>
<dbReference type="PANTHER" id="PTHR19853">
    <property type="entry name" value="WD REPEAT CONTAINING PROTEIN 3 WDR3"/>
    <property type="match status" value="1"/>
</dbReference>
<evidence type="ECO:0000256" key="6">
    <source>
        <dbReference type="ARBA" id="ARBA00023054"/>
    </source>
</evidence>
<dbReference type="RefSeq" id="XP_015179569.1">
    <property type="nucleotide sequence ID" value="XM_015324083.1"/>
</dbReference>
<keyword evidence="4" id="KW-0853">WD repeat</keyword>
<evidence type="ECO:0000256" key="5">
    <source>
        <dbReference type="ARBA" id="ARBA00022737"/>
    </source>
</evidence>
<evidence type="ECO:0000313" key="12">
    <source>
        <dbReference type="RefSeq" id="XP_015179569.1"/>
    </source>
</evidence>
<dbReference type="InterPro" id="IPR051570">
    <property type="entry name" value="TBC1_cilium_biogenesis"/>
</dbReference>
<evidence type="ECO:0000256" key="8">
    <source>
        <dbReference type="ARBA" id="ARBA00023273"/>
    </source>
</evidence>
<evidence type="ECO:0000259" key="10">
    <source>
        <dbReference type="PROSITE" id="PS50086"/>
    </source>
</evidence>
<evidence type="ECO:0000256" key="2">
    <source>
        <dbReference type="ARBA" id="ARBA00004300"/>
    </source>
</evidence>
<keyword evidence="8" id="KW-0966">Cell projection</keyword>
<dbReference type="Gene3D" id="1.10.472.80">
    <property type="entry name" value="Ypt/Rab-GAP domain of gyp1p, domain 3"/>
    <property type="match status" value="1"/>
</dbReference>
<keyword evidence="11" id="KW-1185">Reference proteome</keyword>
<dbReference type="PROSITE" id="PS50086">
    <property type="entry name" value="TBC_RABGAP"/>
    <property type="match status" value="1"/>
</dbReference>
<dbReference type="SUPFAM" id="SSF47923">
    <property type="entry name" value="Ypt/Rab-GAP domain of gyp1p"/>
    <property type="match status" value="1"/>
</dbReference>
<proteinExistence type="predicted"/>
<evidence type="ECO:0000313" key="11">
    <source>
        <dbReference type="Proteomes" id="UP000694924"/>
    </source>
</evidence>
<feature type="compositionally biased region" description="Low complexity" evidence="9">
    <location>
        <begin position="741"/>
        <end position="756"/>
    </location>
</feature>
<feature type="domain" description="Rab-GAP TBC" evidence="10">
    <location>
        <begin position="380"/>
        <end position="556"/>
    </location>
</feature>
<comment type="subcellular location">
    <subcellularLocation>
        <location evidence="1">Cell projection</location>
        <location evidence="1">Cilium</location>
    </subcellularLocation>
    <subcellularLocation>
        <location evidence="2">Cytoplasm</location>
        <location evidence="2">Cytoskeleton</location>
        <location evidence="2">Microtubule organizing center</location>
        <location evidence="2">Centrosome</location>
    </subcellularLocation>
</comment>
<keyword evidence="7" id="KW-0206">Cytoskeleton</keyword>
<name>A0ABM1IH82_POLDO</name>
<evidence type="ECO:0000256" key="3">
    <source>
        <dbReference type="ARBA" id="ARBA00022490"/>
    </source>
</evidence>
<evidence type="ECO:0000256" key="9">
    <source>
        <dbReference type="SAM" id="MobiDB-lite"/>
    </source>
</evidence>
<dbReference type="InterPro" id="IPR000195">
    <property type="entry name" value="Rab-GAP-TBC_dom"/>
</dbReference>
<evidence type="ECO:0000256" key="1">
    <source>
        <dbReference type="ARBA" id="ARBA00004138"/>
    </source>
</evidence>
<dbReference type="Proteomes" id="UP000694924">
    <property type="component" value="Unplaced"/>
</dbReference>
<keyword evidence="6" id="KW-0175">Coiled coil</keyword>
<dbReference type="PANTHER" id="PTHR19853:SF1">
    <property type="entry name" value="TBC1 DOMAIN FAMILY MEMBER 31"/>
    <property type="match status" value="1"/>
</dbReference>
<dbReference type="InterPro" id="IPR035969">
    <property type="entry name" value="Rab-GAP_TBC_sf"/>
</dbReference>
<organism evidence="11 12">
    <name type="scientific">Polistes dominula</name>
    <name type="common">European paper wasp</name>
    <name type="synonym">Vespa dominula</name>
    <dbReference type="NCBI Taxonomy" id="743375"/>
    <lineage>
        <taxon>Eukaryota</taxon>
        <taxon>Metazoa</taxon>
        <taxon>Ecdysozoa</taxon>
        <taxon>Arthropoda</taxon>
        <taxon>Hexapoda</taxon>
        <taxon>Insecta</taxon>
        <taxon>Pterygota</taxon>
        <taxon>Neoptera</taxon>
        <taxon>Endopterygota</taxon>
        <taxon>Hymenoptera</taxon>
        <taxon>Apocrita</taxon>
        <taxon>Aculeata</taxon>
        <taxon>Vespoidea</taxon>
        <taxon>Vespidae</taxon>
        <taxon>Polistinae</taxon>
        <taxon>Polistini</taxon>
        <taxon>Polistes</taxon>
    </lineage>
</organism>